<comment type="similarity">
    <text evidence="1">Belongs to the zinc-containing alcohol dehydrogenase family. Quinone oxidoreductase subfamily.</text>
</comment>
<keyword evidence="6" id="KW-0560">Oxidoreductase</keyword>
<dbReference type="Pfam" id="PF00107">
    <property type="entry name" value="ADH_zinc_N"/>
    <property type="match status" value="1"/>
</dbReference>
<evidence type="ECO:0000256" key="3">
    <source>
        <dbReference type="ARBA" id="ARBA00022832"/>
    </source>
</evidence>
<keyword evidence="2" id="KW-0444">Lipid biosynthesis</keyword>
<name>A0A973WJU1_9BRAD</name>
<feature type="domain" description="Enoyl reductase (ER)" evidence="11">
    <location>
        <begin position="10"/>
        <end position="322"/>
    </location>
</feature>
<accession>A0A973WJU1</accession>
<evidence type="ECO:0000256" key="10">
    <source>
        <dbReference type="ARBA" id="ARBA00048843"/>
    </source>
</evidence>
<dbReference type="SMART" id="SM00829">
    <property type="entry name" value="PKS_ER"/>
    <property type="match status" value="1"/>
</dbReference>
<reference evidence="12" key="1">
    <citation type="submission" date="2020-06" db="EMBL/GenBank/DDBJ databases">
        <title>Whole Genome Sequence of Bradyrhizobium sp. Strain 66S1MB.</title>
        <authorList>
            <person name="Bromfield E."/>
            <person name="Cloutier S."/>
        </authorList>
    </citation>
    <scope>NUCLEOTIDE SEQUENCE</scope>
    <source>
        <strain evidence="12">66S1MB</strain>
    </source>
</reference>
<dbReference type="GO" id="GO:0141148">
    <property type="term" value="F:enoyl-[acyl-carrier-protein] reductase (NADPH) activity"/>
    <property type="evidence" value="ECO:0007669"/>
    <property type="project" value="UniProtKB-EC"/>
</dbReference>
<evidence type="ECO:0000256" key="1">
    <source>
        <dbReference type="ARBA" id="ARBA00010371"/>
    </source>
</evidence>
<dbReference type="Pfam" id="PF08240">
    <property type="entry name" value="ADH_N"/>
    <property type="match status" value="1"/>
</dbReference>
<comment type="catalytic activity">
    <reaction evidence="10">
        <text>a 2,3-saturated acyl-[ACP] + NADP(+) = a (2E)-enoyl-[ACP] + NADPH + H(+)</text>
        <dbReference type="Rhea" id="RHEA:22564"/>
        <dbReference type="Rhea" id="RHEA-COMP:9925"/>
        <dbReference type="Rhea" id="RHEA-COMP:9926"/>
        <dbReference type="ChEBI" id="CHEBI:15378"/>
        <dbReference type="ChEBI" id="CHEBI:57783"/>
        <dbReference type="ChEBI" id="CHEBI:58349"/>
        <dbReference type="ChEBI" id="CHEBI:78784"/>
        <dbReference type="ChEBI" id="CHEBI:78785"/>
        <dbReference type="EC" id="1.3.1.104"/>
    </reaction>
</comment>
<evidence type="ECO:0000256" key="5">
    <source>
        <dbReference type="ARBA" id="ARBA00022946"/>
    </source>
</evidence>
<evidence type="ECO:0000256" key="7">
    <source>
        <dbReference type="ARBA" id="ARBA00023098"/>
    </source>
</evidence>
<dbReference type="InterPro" id="IPR013154">
    <property type="entry name" value="ADH-like_N"/>
</dbReference>
<sequence length="327" mass="34349">MKAVQVVAFGRAQDVVKLNEVPDVGSPGPNEVVVVVEAAPINNSDFMIIAGRYGYLPTPPATLGIEGVGRVVAAGSQVKNLKVGDRTLIPFTVPTWTERVKFTASWQRPLPEKADIQQLSMIGVNPATAYLLLTDFVKIPHGGWVIQNGANSATARAVIAVAKSLGLKTVNVVRREEVVDEVKSVGGDVVLVDGPDLAKRVAKETGGAPIPLALDVVGGTSALNLMNCLAPKAVLVIYSAMSGQPFSGSALSVIFNEVSVRGFWLGHWGKTATDETLARMYDHLVPMVASGAISAPVVGTYALEGFPEAIAKAAAFKGKVIFTPNRA</sequence>
<dbReference type="Gene3D" id="3.40.50.720">
    <property type="entry name" value="NAD(P)-binding Rossmann-like Domain"/>
    <property type="match status" value="1"/>
</dbReference>
<dbReference type="AlphaFoldDB" id="A0A973WJU1"/>
<dbReference type="PANTHER" id="PTHR43981:SF2">
    <property type="entry name" value="ENOYL-[ACYL-CARRIER-PROTEIN] REDUCTASE, MITOCHONDRIAL"/>
    <property type="match status" value="1"/>
</dbReference>
<dbReference type="SUPFAM" id="SSF50129">
    <property type="entry name" value="GroES-like"/>
    <property type="match status" value="1"/>
</dbReference>
<dbReference type="PANTHER" id="PTHR43981">
    <property type="entry name" value="ENOYL-[ACYL-CARRIER-PROTEIN] REDUCTASE, MITOCHONDRIAL"/>
    <property type="match status" value="1"/>
</dbReference>
<dbReference type="InterPro" id="IPR051034">
    <property type="entry name" value="Mito_Enoyl-ACP_Reductase"/>
</dbReference>
<evidence type="ECO:0000256" key="6">
    <source>
        <dbReference type="ARBA" id="ARBA00023002"/>
    </source>
</evidence>
<dbReference type="Gene3D" id="3.90.180.10">
    <property type="entry name" value="Medium-chain alcohol dehydrogenases, catalytic domain"/>
    <property type="match status" value="1"/>
</dbReference>
<keyword evidence="5" id="KW-0809">Transit peptide</keyword>
<proteinExistence type="inferred from homology"/>
<dbReference type="EC" id="1.3.1.104" evidence="9"/>
<dbReference type="RefSeq" id="WP_176529160.1">
    <property type="nucleotide sequence ID" value="NZ_CP088022.1"/>
</dbReference>
<keyword evidence="3" id="KW-0276">Fatty acid metabolism</keyword>
<evidence type="ECO:0000256" key="2">
    <source>
        <dbReference type="ARBA" id="ARBA00022516"/>
    </source>
</evidence>
<dbReference type="InterPro" id="IPR020843">
    <property type="entry name" value="ER"/>
</dbReference>
<evidence type="ECO:0000256" key="9">
    <source>
        <dbReference type="ARBA" id="ARBA00038963"/>
    </source>
</evidence>
<organism evidence="12">
    <name type="scientific">Bradyrhizobium quebecense</name>
    <dbReference type="NCBI Taxonomy" id="2748629"/>
    <lineage>
        <taxon>Bacteria</taxon>
        <taxon>Pseudomonadati</taxon>
        <taxon>Pseudomonadota</taxon>
        <taxon>Alphaproteobacteria</taxon>
        <taxon>Hyphomicrobiales</taxon>
        <taxon>Nitrobacteraceae</taxon>
        <taxon>Bradyrhizobium</taxon>
    </lineage>
</organism>
<evidence type="ECO:0000256" key="8">
    <source>
        <dbReference type="ARBA" id="ARBA00023160"/>
    </source>
</evidence>
<keyword evidence="8" id="KW-0275">Fatty acid biosynthesis</keyword>
<evidence type="ECO:0000259" key="11">
    <source>
        <dbReference type="SMART" id="SM00829"/>
    </source>
</evidence>
<keyword evidence="4" id="KW-0521">NADP</keyword>
<dbReference type="EMBL" id="JABWSX010000001">
    <property type="protein sequence ID" value="NVL05057.1"/>
    <property type="molecule type" value="Genomic_DNA"/>
</dbReference>
<evidence type="ECO:0000256" key="4">
    <source>
        <dbReference type="ARBA" id="ARBA00022857"/>
    </source>
</evidence>
<keyword evidence="7" id="KW-0443">Lipid metabolism</keyword>
<dbReference type="GO" id="GO:0006633">
    <property type="term" value="P:fatty acid biosynthetic process"/>
    <property type="evidence" value="ECO:0007669"/>
    <property type="project" value="UniProtKB-KW"/>
</dbReference>
<dbReference type="InterPro" id="IPR013149">
    <property type="entry name" value="ADH-like_C"/>
</dbReference>
<dbReference type="CDD" id="cd05282">
    <property type="entry name" value="ETR_like"/>
    <property type="match status" value="1"/>
</dbReference>
<evidence type="ECO:0000313" key="12">
    <source>
        <dbReference type="EMBL" id="NVL05057.1"/>
    </source>
</evidence>
<gene>
    <name evidence="12" type="ORF">HU230_04900</name>
</gene>
<comment type="caution">
    <text evidence="12">The sequence shown here is derived from an EMBL/GenBank/DDBJ whole genome shotgun (WGS) entry which is preliminary data.</text>
</comment>
<dbReference type="InterPro" id="IPR011032">
    <property type="entry name" value="GroES-like_sf"/>
</dbReference>
<dbReference type="InterPro" id="IPR036291">
    <property type="entry name" value="NAD(P)-bd_dom_sf"/>
</dbReference>
<protein>
    <recommendedName>
        <fullName evidence="9">enoyl-[acyl-carrier-protein] reductase</fullName>
        <ecNumber evidence="9">1.3.1.104</ecNumber>
    </recommendedName>
</protein>
<dbReference type="SUPFAM" id="SSF51735">
    <property type="entry name" value="NAD(P)-binding Rossmann-fold domains"/>
    <property type="match status" value="1"/>
</dbReference>